<dbReference type="Pfam" id="PF00067">
    <property type="entry name" value="p450"/>
    <property type="match status" value="1"/>
</dbReference>
<evidence type="ECO:0000313" key="11">
    <source>
        <dbReference type="Proteomes" id="UP001056384"/>
    </source>
</evidence>
<keyword evidence="11" id="KW-1185">Reference proteome</keyword>
<dbReference type="AlphaFoldDB" id="A0A9Q9EEJ1"/>
<evidence type="ECO:0000256" key="4">
    <source>
        <dbReference type="ARBA" id="ARBA00022723"/>
    </source>
</evidence>
<dbReference type="SUPFAM" id="SSF48264">
    <property type="entry name" value="Cytochrome P450"/>
    <property type="match status" value="1"/>
</dbReference>
<organism evidence="10 11">
    <name type="scientific">Septoria linicola</name>
    <dbReference type="NCBI Taxonomy" id="215465"/>
    <lineage>
        <taxon>Eukaryota</taxon>
        <taxon>Fungi</taxon>
        <taxon>Dikarya</taxon>
        <taxon>Ascomycota</taxon>
        <taxon>Pezizomycotina</taxon>
        <taxon>Dothideomycetes</taxon>
        <taxon>Dothideomycetidae</taxon>
        <taxon>Mycosphaerellales</taxon>
        <taxon>Mycosphaerellaceae</taxon>
        <taxon>Septoria</taxon>
    </lineage>
</organism>
<dbReference type="InterPro" id="IPR002401">
    <property type="entry name" value="Cyt_P450_E_grp-I"/>
</dbReference>
<protein>
    <submittedName>
        <fullName evidence="10">Cytochrome P450</fullName>
    </submittedName>
</protein>
<keyword evidence="3 8" id="KW-0349">Heme</keyword>
<dbReference type="EMBL" id="CP099418">
    <property type="protein sequence ID" value="USW47925.1"/>
    <property type="molecule type" value="Genomic_DNA"/>
</dbReference>
<evidence type="ECO:0000256" key="9">
    <source>
        <dbReference type="RuleBase" id="RU000461"/>
    </source>
</evidence>
<keyword evidence="6 8" id="KW-0408">Iron</keyword>
<accession>A0A9Q9EEJ1</accession>
<comment type="similarity">
    <text evidence="2 9">Belongs to the cytochrome P450 family.</text>
</comment>
<dbReference type="PRINTS" id="PR00385">
    <property type="entry name" value="P450"/>
</dbReference>
<dbReference type="InterPro" id="IPR001128">
    <property type="entry name" value="Cyt_P450"/>
</dbReference>
<dbReference type="PROSITE" id="PS00086">
    <property type="entry name" value="CYTOCHROME_P450"/>
    <property type="match status" value="1"/>
</dbReference>
<evidence type="ECO:0000256" key="5">
    <source>
        <dbReference type="ARBA" id="ARBA00023002"/>
    </source>
</evidence>
<comment type="cofactor">
    <cofactor evidence="1 8">
        <name>heme</name>
        <dbReference type="ChEBI" id="CHEBI:30413"/>
    </cofactor>
</comment>
<dbReference type="PANTHER" id="PTHR24305:SF230">
    <property type="entry name" value="P450, PUTATIVE (EUROFUNG)-RELATED"/>
    <property type="match status" value="1"/>
</dbReference>
<dbReference type="Gene3D" id="1.10.630.10">
    <property type="entry name" value="Cytochrome P450"/>
    <property type="match status" value="1"/>
</dbReference>
<dbReference type="OrthoDB" id="1470350at2759"/>
<dbReference type="GO" id="GO:0004497">
    <property type="term" value="F:monooxygenase activity"/>
    <property type="evidence" value="ECO:0007669"/>
    <property type="project" value="UniProtKB-KW"/>
</dbReference>
<evidence type="ECO:0000256" key="6">
    <source>
        <dbReference type="ARBA" id="ARBA00023004"/>
    </source>
</evidence>
<dbReference type="PANTHER" id="PTHR24305">
    <property type="entry name" value="CYTOCHROME P450"/>
    <property type="match status" value="1"/>
</dbReference>
<evidence type="ECO:0000256" key="2">
    <source>
        <dbReference type="ARBA" id="ARBA00010617"/>
    </source>
</evidence>
<dbReference type="InterPro" id="IPR017972">
    <property type="entry name" value="Cyt_P450_CS"/>
</dbReference>
<name>A0A9Q9EEJ1_9PEZI</name>
<dbReference type="PRINTS" id="PR00463">
    <property type="entry name" value="EP450I"/>
</dbReference>
<feature type="binding site" description="axial binding residue" evidence="8">
    <location>
        <position position="624"/>
    </location>
    <ligand>
        <name>heme</name>
        <dbReference type="ChEBI" id="CHEBI:30413"/>
    </ligand>
    <ligandPart>
        <name>Fe</name>
        <dbReference type="ChEBI" id="CHEBI:18248"/>
    </ligandPart>
</feature>
<proteinExistence type="inferred from homology"/>
<dbReference type="GO" id="GO:0005506">
    <property type="term" value="F:iron ion binding"/>
    <property type="evidence" value="ECO:0007669"/>
    <property type="project" value="InterPro"/>
</dbReference>
<keyword evidence="4 8" id="KW-0479">Metal-binding</keyword>
<reference evidence="10" key="1">
    <citation type="submission" date="2022-06" db="EMBL/GenBank/DDBJ databases">
        <title>Complete genome sequences of two strains of the flax pathogen Septoria linicola.</title>
        <authorList>
            <person name="Lapalu N."/>
            <person name="Simon A."/>
            <person name="Demenou B."/>
            <person name="Paumier D."/>
            <person name="Guillot M.-P."/>
            <person name="Gout L."/>
            <person name="Valade R."/>
        </authorList>
    </citation>
    <scope>NUCLEOTIDE SEQUENCE</scope>
    <source>
        <strain evidence="10">SE15195</strain>
    </source>
</reference>
<evidence type="ECO:0000256" key="1">
    <source>
        <dbReference type="ARBA" id="ARBA00001971"/>
    </source>
</evidence>
<keyword evidence="5 9" id="KW-0560">Oxidoreductase</keyword>
<gene>
    <name evidence="10" type="ORF">Slin15195_G012440</name>
</gene>
<dbReference type="GO" id="GO:0020037">
    <property type="term" value="F:heme binding"/>
    <property type="evidence" value="ECO:0007669"/>
    <property type="project" value="InterPro"/>
</dbReference>
<dbReference type="Proteomes" id="UP001056384">
    <property type="component" value="Chromosome 1"/>
</dbReference>
<dbReference type="InterPro" id="IPR050121">
    <property type="entry name" value="Cytochrome_P450_monoxygenase"/>
</dbReference>
<evidence type="ECO:0000256" key="8">
    <source>
        <dbReference type="PIRSR" id="PIRSR602401-1"/>
    </source>
</evidence>
<dbReference type="CDD" id="cd11058">
    <property type="entry name" value="CYP60B-like"/>
    <property type="match status" value="1"/>
</dbReference>
<dbReference type="InterPro" id="IPR036396">
    <property type="entry name" value="Cyt_P450_sf"/>
</dbReference>
<evidence type="ECO:0000256" key="7">
    <source>
        <dbReference type="ARBA" id="ARBA00023033"/>
    </source>
</evidence>
<evidence type="ECO:0000313" key="10">
    <source>
        <dbReference type="EMBL" id="USW47925.1"/>
    </source>
</evidence>
<keyword evidence="7 9" id="KW-0503">Monooxygenase</keyword>
<sequence length="681" mass="76393">MGSFSSRPSIPASSSLAARPVVLVGQLEAVGKRVATHLLPEFEVVLEVHSTSRARAELLKLKAGGRPCTDGDNVGTHNFSQMPKHVIFSKGYTMKRVQDIREACGGLESGICWYWTPSLPGEKLPNPARIDEAMLDLLAEKIATHIKTVMKEVVNAGSEGEDGVPAARKMAIKELLASVGTVKTPNLTTSLALLPLAVVLYILTTACYNVYLHPLRNVPGPKSWVAFPVLFHIARMKGIVDRKTIAFHNKYGETVRVHPSLVSFTSAQSWRDIYSREANMPKLDLVEPGSPPGIFTTHLPVAHGKLRRVLSPIFSERGIRKLEPIVKPYVDMFLDNIREAATSDKEVEFKGLFHRTAFDIIGALSFGESFNGLKTGEIHPWINVIFEMTKIMCFIQFLQENPVLWKLVLWSTPASAREQRKEHDEFVKEKIRRRLADDSKKGNGDFVDIMYSSKGTKDEMTDDEMSTNAGELVFAGSETIATACMGLTYWLIKTPHALEKATQEIRSSYQSEDEITFSSTVSERLPYLNACFTEVFRVYSPTQSGVQRIVPHGETRVVDGVVMPQGTRAVVHHHAAFTIDSHFHEATNFVPERWLPGAIDDPKSPYFNDNRATVLPFGLGTRRCIGQTLAMNEVRYIFARMLWNFDFDSLNPACQMWHVQKAFLAWDKGELWVRMKSRKQE</sequence>
<evidence type="ECO:0000256" key="3">
    <source>
        <dbReference type="ARBA" id="ARBA00022617"/>
    </source>
</evidence>
<dbReference type="GO" id="GO:0016705">
    <property type="term" value="F:oxidoreductase activity, acting on paired donors, with incorporation or reduction of molecular oxygen"/>
    <property type="evidence" value="ECO:0007669"/>
    <property type="project" value="InterPro"/>
</dbReference>